<reference evidence="1" key="1">
    <citation type="submission" date="2022-12" db="EMBL/GenBank/DDBJ databases">
        <title>Gycomyces niveus sp.nov.,a novel actinomycete isolated from soil in Shouguan.</title>
        <authorList>
            <person name="Yang X."/>
        </authorList>
    </citation>
    <scope>NUCLEOTIDE SEQUENCE</scope>
    <source>
        <strain evidence="1">NEAU-A15</strain>
    </source>
</reference>
<sequence>MTVDEAIDKFPTAGTPMQSWDLAKAALGRDPDLGEERCRARAAFIGQDPAWKP</sequence>
<proteinExistence type="predicted"/>
<dbReference type="RefSeq" id="WP_270108925.1">
    <property type="nucleotide sequence ID" value="NZ_JAPZVP010000003.1"/>
</dbReference>
<accession>A0A9X3P6L6</accession>
<keyword evidence="2" id="KW-1185">Reference proteome</keyword>
<dbReference type="AlphaFoldDB" id="A0A9X3P6L6"/>
<organism evidence="1 2">
    <name type="scientific">Glycomyces luteolus</name>
    <dbReference type="NCBI Taxonomy" id="2670330"/>
    <lineage>
        <taxon>Bacteria</taxon>
        <taxon>Bacillati</taxon>
        <taxon>Actinomycetota</taxon>
        <taxon>Actinomycetes</taxon>
        <taxon>Glycomycetales</taxon>
        <taxon>Glycomycetaceae</taxon>
        <taxon>Glycomyces</taxon>
    </lineage>
</organism>
<gene>
    <name evidence="1" type="ORF">O1R50_05635</name>
</gene>
<protein>
    <submittedName>
        <fullName evidence="1">Uncharacterized protein</fullName>
    </submittedName>
</protein>
<evidence type="ECO:0000313" key="2">
    <source>
        <dbReference type="Proteomes" id="UP001146067"/>
    </source>
</evidence>
<dbReference type="EMBL" id="JAPZVP010000003">
    <property type="protein sequence ID" value="MDA1359094.1"/>
    <property type="molecule type" value="Genomic_DNA"/>
</dbReference>
<name>A0A9X3P6L6_9ACTN</name>
<dbReference type="Proteomes" id="UP001146067">
    <property type="component" value="Unassembled WGS sequence"/>
</dbReference>
<evidence type="ECO:0000313" key="1">
    <source>
        <dbReference type="EMBL" id="MDA1359094.1"/>
    </source>
</evidence>
<comment type="caution">
    <text evidence="1">The sequence shown here is derived from an EMBL/GenBank/DDBJ whole genome shotgun (WGS) entry which is preliminary data.</text>
</comment>